<reference evidence="1" key="1">
    <citation type="submission" date="2021-02" db="EMBL/GenBank/DDBJ databases">
        <authorList>
            <person name="Nowell W R."/>
        </authorList>
    </citation>
    <scope>NUCLEOTIDE SEQUENCE</scope>
</reference>
<organism evidence="1 2">
    <name type="scientific">Rotaria magnacalcarata</name>
    <dbReference type="NCBI Taxonomy" id="392030"/>
    <lineage>
        <taxon>Eukaryota</taxon>
        <taxon>Metazoa</taxon>
        <taxon>Spiralia</taxon>
        <taxon>Gnathifera</taxon>
        <taxon>Rotifera</taxon>
        <taxon>Eurotatoria</taxon>
        <taxon>Bdelloidea</taxon>
        <taxon>Philodinida</taxon>
        <taxon>Philodinidae</taxon>
        <taxon>Rotaria</taxon>
    </lineage>
</organism>
<dbReference type="Proteomes" id="UP000681720">
    <property type="component" value="Unassembled WGS sequence"/>
</dbReference>
<dbReference type="EMBL" id="CAJOBJ010356739">
    <property type="protein sequence ID" value="CAF5215074.1"/>
    <property type="molecule type" value="Genomic_DNA"/>
</dbReference>
<proteinExistence type="predicted"/>
<sequence length="142" mass="16177">NSPALMFARSSELLAMHLLIIYEQHRNQSNETNAFMYVLNGTKTSVDKFPSIALKLYKASDQLAPNRAINTLGMARSNAYLNRHSIAVGLYQQLSFQMTSTHTHDDNFLKEANDYLARHSSANRVDLGFNLIFCFFSCLLYF</sequence>
<name>A0A8S3JBX0_9BILA</name>
<protein>
    <submittedName>
        <fullName evidence="1">Uncharacterized protein</fullName>
    </submittedName>
</protein>
<dbReference type="AlphaFoldDB" id="A0A8S3JBX0"/>
<gene>
    <name evidence="1" type="ORF">GIL414_LOCUS81186</name>
</gene>
<feature type="non-terminal residue" evidence="1">
    <location>
        <position position="1"/>
    </location>
</feature>
<comment type="caution">
    <text evidence="1">The sequence shown here is derived from an EMBL/GenBank/DDBJ whole genome shotgun (WGS) entry which is preliminary data.</text>
</comment>
<evidence type="ECO:0000313" key="2">
    <source>
        <dbReference type="Proteomes" id="UP000681720"/>
    </source>
</evidence>
<evidence type="ECO:0000313" key="1">
    <source>
        <dbReference type="EMBL" id="CAF5215074.1"/>
    </source>
</evidence>
<accession>A0A8S3JBX0</accession>